<feature type="domain" description="HTH merR-type" evidence="6">
    <location>
        <begin position="15"/>
        <end position="85"/>
    </location>
</feature>
<dbReference type="PANTHER" id="PTHR30204:SF69">
    <property type="entry name" value="MERR-FAMILY TRANSCRIPTIONAL REGULATOR"/>
    <property type="match status" value="1"/>
</dbReference>
<dbReference type="Pfam" id="PF13411">
    <property type="entry name" value="MerR_1"/>
    <property type="match status" value="1"/>
</dbReference>
<organism evidence="7 8">
    <name type="scientific">Metabacillus fastidiosus</name>
    <dbReference type="NCBI Taxonomy" id="1458"/>
    <lineage>
        <taxon>Bacteria</taxon>
        <taxon>Bacillati</taxon>
        <taxon>Bacillota</taxon>
        <taxon>Bacilli</taxon>
        <taxon>Bacillales</taxon>
        <taxon>Bacillaceae</taxon>
        <taxon>Metabacillus</taxon>
    </lineage>
</organism>
<keyword evidence="2" id="KW-0805">Transcription regulation</keyword>
<dbReference type="GeneID" id="301141711"/>
<dbReference type="RefSeq" id="WP_066231116.1">
    <property type="nucleotide sequence ID" value="NZ_JARTFQ010000003.1"/>
</dbReference>
<keyword evidence="1" id="KW-0678">Repressor</keyword>
<evidence type="ECO:0000256" key="4">
    <source>
        <dbReference type="ARBA" id="ARBA00023163"/>
    </source>
</evidence>
<dbReference type="Proteomes" id="UP001342826">
    <property type="component" value="Unassembled WGS sequence"/>
</dbReference>
<evidence type="ECO:0000259" key="6">
    <source>
        <dbReference type="PROSITE" id="PS50937"/>
    </source>
</evidence>
<dbReference type="PANTHER" id="PTHR30204">
    <property type="entry name" value="REDOX-CYCLING DRUG-SENSING TRANSCRIPTIONAL ACTIVATOR SOXR"/>
    <property type="match status" value="1"/>
</dbReference>
<evidence type="ECO:0000256" key="2">
    <source>
        <dbReference type="ARBA" id="ARBA00023015"/>
    </source>
</evidence>
<dbReference type="InterPro" id="IPR047057">
    <property type="entry name" value="MerR_fam"/>
</dbReference>
<evidence type="ECO:0000256" key="3">
    <source>
        <dbReference type="ARBA" id="ARBA00023125"/>
    </source>
</evidence>
<dbReference type="PROSITE" id="PS50937">
    <property type="entry name" value="HTH_MERR_2"/>
    <property type="match status" value="1"/>
</dbReference>
<gene>
    <name evidence="7" type="ORF">P9271_22015</name>
</gene>
<evidence type="ECO:0000256" key="1">
    <source>
        <dbReference type="ARBA" id="ARBA00022491"/>
    </source>
</evidence>
<dbReference type="SMART" id="SM00422">
    <property type="entry name" value="HTH_MERR"/>
    <property type="match status" value="1"/>
</dbReference>
<dbReference type="InterPro" id="IPR009061">
    <property type="entry name" value="DNA-bd_dom_put_sf"/>
</dbReference>
<accession>A0ABU6P4W4</accession>
<dbReference type="Gene3D" id="1.10.1660.10">
    <property type="match status" value="1"/>
</dbReference>
<name>A0ABU6P4W4_9BACI</name>
<protein>
    <submittedName>
        <fullName evidence="7">MerR family transcriptional regulator</fullName>
    </submittedName>
</protein>
<feature type="coiled-coil region" evidence="5">
    <location>
        <begin position="92"/>
        <end position="122"/>
    </location>
</feature>
<dbReference type="SUPFAM" id="SSF46955">
    <property type="entry name" value="Putative DNA-binding domain"/>
    <property type="match status" value="1"/>
</dbReference>
<keyword evidence="5" id="KW-0175">Coiled coil</keyword>
<keyword evidence="8" id="KW-1185">Reference proteome</keyword>
<proteinExistence type="predicted"/>
<keyword evidence="4" id="KW-0804">Transcription</keyword>
<keyword evidence="3" id="KW-0238">DNA-binding</keyword>
<dbReference type="EMBL" id="JARTFS010000021">
    <property type="protein sequence ID" value="MED4403968.1"/>
    <property type="molecule type" value="Genomic_DNA"/>
</dbReference>
<evidence type="ECO:0000313" key="7">
    <source>
        <dbReference type="EMBL" id="MED4403968.1"/>
    </source>
</evidence>
<dbReference type="InterPro" id="IPR000551">
    <property type="entry name" value="MerR-type_HTH_dom"/>
</dbReference>
<evidence type="ECO:0000256" key="5">
    <source>
        <dbReference type="SAM" id="Coils"/>
    </source>
</evidence>
<sequence length="273" mass="31860">MCYTKVKEAFIINTNFLINEAARMANMTSETLRHYDRIGLVKPIKIDPISRYRYYSEQEIIHLQIIDLLKQTGLSLTDIKEILELNDFSIILQSLRSAEEKVNEEIKRLKGVKQQLRLAQKDSEKKLKNGLKKKLLGEIYLSTLPKRAIILADSLEQPNLKNLWKFHDYFYEQMDKHSKAQITFEDAAGILTKENKTCLFAVCKQYNDSNQITFLPEGTYLCCYCTEESRKITIQNIVQKAKQVYGVDTAFIVQEIVFTGLIHWNYEIQVFLK</sequence>
<comment type="caution">
    <text evidence="7">The sequence shown here is derived from an EMBL/GenBank/DDBJ whole genome shotgun (WGS) entry which is preliminary data.</text>
</comment>
<reference evidence="7 8" key="1">
    <citation type="submission" date="2023-03" db="EMBL/GenBank/DDBJ databases">
        <title>Bacillus Genome Sequencing.</title>
        <authorList>
            <person name="Dunlap C."/>
        </authorList>
    </citation>
    <scope>NUCLEOTIDE SEQUENCE [LARGE SCALE GENOMIC DNA]</scope>
    <source>
        <strain evidence="7 8">NRS-1717</strain>
    </source>
</reference>
<evidence type="ECO:0000313" key="8">
    <source>
        <dbReference type="Proteomes" id="UP001342826"/>
    </source>
</evidence>